<gene>
    <name evidence="2" type="ORF">AK40_5442</name>
</gene>
<organism evidence="2 3">
    <name type="scientific">Bacillus cereus 03BB108</name>
    <dbReference type="NCBI Taxonomy" id="451709"/>
    <lineage>
        <taxon>Bacteria</taxon>
        <taxon>Bacillati</taxon>
        <taxon>Bacillota</taxon>
        <taxon>Bacilli</taxon>
        <taxon>Bacillales</taxon>
        <taxon>Bacillaceae</taxon>
        <taxon>Bacillus</taxon>
        <taxon>Bacillus cereus group</taxon>
    </lineage>
</organism>
<accession>A0AAN0SYL4</accession>
<sequence>MDMNKNLLFIIIPALIVFGLIVLVNSSNLYMNIALATTITLASGILVGRVLQLRKN</sequence>
<feature type="transmembrane region" description="Helical" evidence="1">
    <location>
        <begin position="7"/>
        <end position="24"/>
    </location>
</feature>
<keyword evidence="1" id="KW-0472">Membrane</keyword>
<dbReference type="AlphaFoldDB" id="A0AAN0SYL4"/>
<evidence type="ECO:0000313" key="3">
    <source>
        <dbReference type="Proteomes" id="UP000031861"/>
    </source>
</evidence>
<keyword evidence="1" id="KW-1133">Transmembrane helix</keyword>
<keyword evidence="1" id="KW-0812">Transmembrane</keyword>
<dbReference type="Proteomes" id="UP000031861">
    <property type="component" value="Chromosome"/>
</dbReference>
<reference evidence="2 3" key="1">
    <citation type="journal article" date="2015" name="Genome Announc.">
        <title>Complete genome sequences for 35 biothreat assay-relevant bacillus species.</title>
        <authorList>
            <person name="Johnson S.L."/>
            <person name="Daligault H.E."/>
            <person name="Davenport K.W."/>
            <person name="Jaissle J."/>
            <person name="Frey K.G."/>
            <person name="Ladner J.T."/>
            <person name="Broomall S.M."/>
            <person name="Bishop-Lilly K.A."/>
            <person name="Bruce D.C."/>
            <person name="Gibbons H.S."/>
            <person name="Coyne S.R."/>
            <person name="Lo C.C."/>
            <person name="Meincke L."/>
            <person name="Munk A.C."/>
            <person name="Koroleva G.I."/>
            <person name="Rosenzweig C.N."/>
            <person name="Palacios G.F."/>
            <person name="Redden C.L."/>
            <person name="Minogue T.D."/>
            <person name="Chain P.S."/>
        </authorList>
    </citation>
    <scope>NUCLEOTIDE SEQUENCE [LARGE SCALE GENOMIC DNA]</scope>
    <source>
        <strain evidence="2 3">03BB108</strain>
    </source>
</reference>
<evidence type="ECO:0000313" key="2">
    <source>
        <dbReference type="EMBL" id="AJI12840.1"/>
    </source>
</evidence>
<dbReference type="EMBL" id="CP009641">
    <property type="protein sequence ID" value="AJI12840.1"/>
    <property type="molecule type" value="Genomic_DNA"/>
</dbReference>
<protein>
    <submittedName>
        <fullName evidence="2">Membrane protein</fullName>
    </submittedName>
</protein>
<proteinExistence type="predicted"/>
<name>A0AAN0SYL4_BACCE</name>
<feature type="transmembrane region" description="Helical" evidence="1">
    <location>
        <begin position="30"/>
        <end position="51"/>
    </location>
</feature>
<evidence type="ECO:0000256" key="1">
    <source>
        <dbReference type="SAM" id="Phobius"/>
    </source>
</evidence>